<keyword evidence="2" id="KW-1185">Reference proteome</keyword>
<proteinExistence type="predicted"/>
<evidence type="ECO:0000313" key="2">
    <source>
        <dbReference type="Proteomes" id="UP000001203"/>
    </source>
</evidence>
<dbReference type="Gene3D" id="1.20.1220.20">
    <property type="entry name" value="Uncharcterised protein PF01724"/>
    <property type="match status" value="1"/>
</dbReference>
<dbReference type="AlphaFoldDB" id="B1X065"/>
<gene>
    <name evidence="1" type="ordered locus">cce_0215</name>
</gene>
<dbReference type="RefSeq" id="WP_009546713.1">
    <property type="nucleotide sequence ID" value="NC_010546.1"/>
</dbReference>
<protein>
    <recommendedName>
        <fullName evidence="3">DUF29 domain-containing protein</fullName>
    </recommendedName>
</protein>
<evidence type="ECO:0008006" key="3">
    <source>
        <dbReference type="Google" id="ProtNLM"/>
    </source>
</evidence>
<accession>B1X065</accession>
<name>B1X065_CROS5</name>
<dbReference type="Proteomes" id="UP000001203">
    <property type="component" value="Chromosome circular"/>
</dbReference>
<reference evidence="1 2" key="1">
    <citation type="journal article" date="2008" name="Proc. Natl. Acad. Sci. U.S.A.">
        <title>The genome of Cyanothece 51142, a unicellular diazotrophic cyanobacterium important in the marine nitrogen cycle.</title>
        <authorList>
            <person name="Welsh E.A."/>
            <person name="Liberton M."/>
            <person name="Stoeckel J."/>
            <person name="Loh T."/>
            <person name="Elvitigala T."/>
            <person name="Wang C."/>
            <person name="Wollam A."/>
            <person name="Fulton R.S."/>
            <person name="Clifton S.W."/>
            <person name="Jacobs J.M."/>
            <person name="Aurora R."/>
            <person name="Ghosh B.K."/>
            <person name="Sherman L.A."/>
            <person name="Smith R.D."/>
            <person name="Wilson R.K."/>
            <person name="Pakrasi H.B."/>
        </authorList>
    </citation>
    <scope>NUCLEOTIDE SEQUENCE [LARGE SCALE GENOMIC DNA]</scope>
    <source>
        <strain evidence="2">ATCC 51142 / BH68</strain>
    </source>
</reference>
<dbReference type="Pfam" id="PF01724">
    <property type="entry name" value="DUF29"/>
    <property type="match status" value="1"/>
</dbReference>
<dbReference type="KEGG" id="cyt:cce_0215"/>
<dbReference type="HOGENOM" id="CLU_3373301_0_0_3"/>
<dbReference type="OrthoDB" id="424590at2"/>
<sequence>MHDLYEEDYNLWTDQQIEALKNRDIKALEWDNLA</sequence>
<evidence type="ECO:0000313" key="1">
    <source>
        <dbReference type="EMBL" id="ACB49566.1"/>
    </source>
</evidence>
<dbReference type="STRING" id="43989.cce_0215"/>
<organism evidence="1 2">
    <name type="scientific">Crocosphaera subtropica (strain ATCC 51142 / BH68)</name>
    <name type="common">Cyanothece sp. (strain ATCC 51142)</name>
    <dbReference type="NCBI Taxonomy" id="43989"/>
    <lineage>
        <taxon>Bacteria</taxon>
        <taxon>Bacillati</taxon>
        <taxon>Cyanobacteriota</taxon>
        <taxon>Cyanophyceae</taxon>
        <taxon>Oscillatoriophycideae</taxon>
        <taxon>Chroococcales</taxon>
        <taxon>Aphanothecaceae</taxon>
        <taxon>Crocosphaera</taxon>
        <taxon>Crocosphaera subtropica</taxon>
    </lineage>
</organism>
<dbReference type="EMBL" id="CP000806">
    <property type="protein sequence ID" value="ACB49566.1"/>
    <property type="molecule type" value="Genomic_DNA"/>
</dbReference>